<dbReference type="EMBL" id="CABVMM010000016">
    <property type="protein sequence ID" value="VVV02212.1"/>
    <property type="molecule type" value="Genomic_DNA"/>
</dbReference>
<reference evidence="1" key="1">
    <citation type="submission" date="2019-09" db="EMBL/GenBank/DDBJ databases">
        <authorList>
            <person name="Rodrigo-Torres L."/>
            <person name="Arahal R. D."/>
            <person name="Lucena T."/>
        </authorList>
    </citation>
    <scope>NUCLEOTIDE SEQUENCE</scope>
    <source>
        <strain evidence="1">ISS653</strain>
    </source>
</reference>
<name>A0AC61YCH4_9FLAO</name>
<organism evidence="1 2">
    <name type="scientific">Mesonia oceanica</name>
    <dbReference type="NCBI Taxonomy" id="2687242"/>
    <lineage>
        <taxon>Bacteria</taxon>
        <taxon>Pseudomonadati</taxon>
        <taxon>Bacteroidota</taxon>
        <taxon>Flavobacteriia</taxon>
        <taxon>Flavobacteriales</taxon>
        <taxon>Flavobacteriaceae</taxon>
        <taxon>Mesonia</taxon>
    </lineage>
</organism>
<protein>
    <submittedName>
        <fullName evidence="1">Uncharacterized protein</fullName>
    </submittedName>
</protein>
<dbReference type="Proteomes" id="UP000356253">
    <property type="component" value="Unassembled WGS sequence"/>
</dbReference>
<accession>A0AC61YCH4</accession>
<sequence length="159" mass="18215">MIKTTPTPYSADGNTLDKPSSTPSAAELICFATDIKSMPEWSITMCRQSEPDSGSHLQSLFLKFGMRLRVEPVCRTGRPGMTQNKPYCENSRNELKCFMLQYISIQNLLGFLLRFWGLRWFDSHSDYKFLSFWYALTAPHPNLVCVGDRFGRFPARAEV</sequence>
<gene>
    <name evidence="1" type="ORF">FVB9532_03510</name>
</gene>
<proteinExistence type="predicted"/>
<evidence type="ECO:0000313" key="1">
    <source>
        <dbReference type="EMBL" id="VVV02212.1"/>
    </source>
</evidence>
<keyword evidence="2" id="KW-1185">Reference proteome</keyword>
<comment type="caution">
    <text evidence="1">The sequence shown here is derived from an EMBL/GenBank/DDBJ whole genome shotgun (WGS) entry which is preliminary data.</text>
</comment>
<evidence type="ECO:0000313" key="2">
    <source>
        <dbReference type="Proteomes" id="UP000356253"/>
    </source>
</evidence>